<dbReference type="InterPro" id="IPR023299">
    <property type="entry name" value="ATPase_P-typ_cyto_dom_N"/>
</dbReference>
<dbReference type="SUPFAM" id="SSF56784">
    <property type="entry name" value="HAD-like"/>
    <property type="match status" value="1"/>
</dbReference>
<protein>
    <recommendedName>
        <fullName evidence="15">Phospholipid-transporting ATPase</fullName>
        <ecNumber evidence="15">7.6.2.1</ecNumber>
    </recommendedName>
</protein>
<dbReference type="GO" id="GO:0005524">
    <property type="term" value="F:ATP binding"/>
    <property type="evidence" value="ECO:0007669"/>
    <property type="project" value="UniProtKB-UniRule"/>
</dbReference>
<dbReference type="NCBIfam" id="TIGR01494">
    <property type="entry name" value="ATPase_P-type"/>
    <property type="match status" value="1"/>
</dbReference>
<comment type="similarity">
    <text evidence="2 15">Belongs to the cation transport ATPase (P-type) (TC 3.A.3) family. Type IV subfamily.</text>
</comment>
<dbReference type="InterPro" id="IPR044492">
    <property type="entry name" value="P_typ_ATPase_HD_dom"/>
</dbReference>
<comment type="caution">
    <text evidence="19">The sequence shown here is derived from an EMBL/GenBank/DDBJ whole genome shotgun (WGS) entry which is preliminary data.</text>
</comment>
<evidence type="ECO:0000256" key="2">
    <source>
        <dbReference type="ARBA" id="ARBA00008109"/>
    </source>
</evidence>
<feature type="binding site" evidence="14">
    <location>
        <position position="865"/>
    </location>
    <ligand>
        <name>Mg(2+)</name>
        <dbReference type="ChEBI" id="CHEBI:18420"/>
    </ligand>
</feature>
<feature type="binding site" evidence="14">
    <location>
        <position position="456"/>
    </location>
    <ligand>
        <name>Mg(2+)</name>
        <dbReference type="ChEBI" id="CHEBI:18420"/>
    </ligand>
</feature>
<keyword evidence="20" id="KW-1185">Reference proteome</keyword>
<dbReference type="InterPro" id="IPR018303">
    <property type="entry name" value="ATPase_P-typ_P_site"/>
</dbReference>
<feature type="transmembrane region" description="Helical" evidence="15">
    <location>
        <begin position="1038"/>
        <end position="1055"/>
    </location>
</feature>
<evidence type="ECO:0000259" key="17">
    <source>
        <dbReference type="Pfam" id="PF16209"/>
    </source>
</evidence>
<keyword evidence="6 13" id="KW-0067">ATP-binding</keyword>
<dbReference type="Gene3D" id="3.40.50.1000">
    <property type="entry name" value="HAD superfamily/HAD-like"/>
    <property type="match status" value="1"/>
</dbReference>
<dbReference type="PANTHER" id="PTHR24092">
    <property type="entry name" value="PROBABLE PHOSPHOLIPID-TRANSPORTING ATPASE"/>
    <property type="match status" value="1"/>
</dbReference>
<feature type="domain" description="P-type ATPase C-terminal" evidence="18">
    <location>
        <begin position="891"/>
        <end position="1131"/>
    </location>
</feature>
<comment type="subcellular location">
    <subcellularLocation>
        <location evidence="1 15">Membrane</location>
        <topology evidence="1 15">Multi-pass membrane protein</topology>
    </subcellularLocation>
</comment>
<dbReference type="EMBL" id="JAUUTY010000003">
    <property type="protein sequence ID" value="KAK1664388.1"/>
    <property type="molecule type" value="Genomic_DNA"/>
</dbReference>
<evidence type="ECO:0000256" key="1">
    <source>
        <dbReference type="ARBA" id="ARBA00004141"/>
    </source>
</evidence>
<dbReference type="SFLD" id="SFLDS00003">
    <property type="entry name" value="Haloacid_Dehalogenase"/>
    <property type="match status" value="1"/>
</dbReference>
<dbReference type="GO" id="GO:0045332">
    <property type="term" value="P:phospholipid translocation"/>
    <property type="evidence" value="ECO:0007669"/>
    <property type="project" value="TreeGrafter"/>
</dbReference>
<feature type="binding site" evidence="13">
    <location>
        <position position="740"/>
    </location>
    <ligand>
        <name>ATP</name>
        <dbReference type="ChEBI" id="CHEBI:30616"/>
    </ligand>
</feature>
<dbReference type="InterPro" id="IPR006539">
    <property type="entry name" value="P-type_ATPase_IV"/>
</dbReference>
<dbReference type="SUPFAM" id="SSF81653">
    <property type="entry name" value="Calcium ATPase, transduction domain A"/>
    <property type="match status" value="1"/>
</dbReference>
<dbReference type="PRINTS" id="PR00121">
    <property type="entry name" value="NAKATPASE"/>
</dbReference>
<keyword evidence="9 15" id="KW-1133">Transmembrane helix</keyword>
<keyword evidence="10 15" id="KW-0472">Membrane</keyword>
<feature type="transmembrane region" description="Helical" evidence="15">
    <location>
        <begin position="1004"/>
        <end position="1026"/>
    </location>
</feature>
<dbReference type="Gene3D" id="2.70.150.10">
    <property type="entry name" value="Calcium-transporting ATPase, cytoplasmic transduction domain A"/>
    <property type="match status" value="1"/>
</dbReference>
<proteinExistence type="inferred from homology"/>
<dbReference type="InterPro" id="IPR032631">
    <property type="entry name" value="P-type_ATPase_N"/>
</dbReference>
<feature type="binding site" evidence="13">
    <location>
        <position position="868"/>
    </location>
    <ligand>
        <name>ATP</name>
        <dbReference type="ChEBI" id="CHEBI:30616"/>
    </ligand>
</feature>
<feature type="domain" description="P-type ATPase N-terminal" evidence="17">
    <location>
        <begin position="79"/>
        <end position="132"/>
    </location>
</feature>
<evidence type="ECO:0000256" key="3">
    <source>
        <dbReference type="ARBA" id="ARBA00022692"/>
    </source>
</evidence>
<dbReference type="GO" id="GO:0000287">
    <property type="term" value="F:magnesium ion binding"/>
    <property type="evidence" value="ECO:0007669"/>
    <property type="project" value="UniProtKB-UniRule"/>
</dbReference>
<feature type="transmembrane region" description="Helical" evidence="15">
    <location>
        <begin position="1102"/>
        <end position="1121"/>
    </location>
</feature>
<feature type="binding site" evidence="13">
    <location>
        <position position="456"/>
    </location>
    <ligand>
        <name>ATP</name>
        <dbReference type="ChEBI" id="CHEBI:30616"/>
    </ligand>
</feature>
<dbReference type="FunFam" id="3.40.50.1000:FF:000221">
    <property type="entry name" value="Phospholipid-transporting ATPase"/>
    <property type="match status" value="1"/>
</dbReference>
<reference evidence="19" key="1">
    <citation type="submission" date="2023-07" db="EMBL/GenBank/DDBJ databases">
        <title>A chromosome-level genome assembly of Lolium multiflorum.</title>
        <authorList>
            <person name="Chen Y."/>
            <person name="Copetti D."/>
            <person name="Kolliker R."/>
            <person name="Studer B."/>
        </authorList>
    </citation>
    <scope>NUCLEOTIDE SEQUENCE</scope>
    <source>
        <strain evidence="19">02402/16</strain>
        <tissue evidence="19">Leaf</tissue>
    </source>
</reference>
<feature type="transmembrane region" description="Helical" evidence="15">
    <location>
        <begin position="927"/>
        <end position="946"/>
    </location>
</feature>
<evidence type="ECO:0000256" key="4">
    <source>
        <dbReference type="ARBA" id="ARBA00022723"/>
    </source>
</evidence>
<dbReference type="Proteomes" id="UP001231189">
    <property type="component" value="Unassembled WGS sequence"/>
</dbReference>
<feature type="transmembrane region" description="Helical" evidence="15">
    <location>
        <begin position="333"/>
        <end position="355"/>
    </location>
</feature>
<dbReference type="GO" id="GO:0140326">
    <property type="term" value="F:ATPase-coupled intramembrane lipid transporter activity"/>
    <property type="evidence" value="ECO:0007669"/>
    <property type="project" value="UniProtKB-EC"/>
</dbReference>
<comment type="cofactor">
    <cofactor evidence="14">
        <name>Mg(2+)</name>
        <dbReference type="ChEBI" id="CHEBI:18420"/>
    </cofactor>
</comment>
<feature type="binding site" evidence="13">
    <location>
        <position position="625"/>
    </location>
    <ligand>
        <name>ATP</name>
        <dbReference type="ChEBI" id="CHEBI:30616"/>
    </ligand>
</feature>
<feature type="transmembrane region" description="Helical" evidence="15">
    <location>
        <begin position="958"/>
        <end position="975"/>
    </location>
</feature>
<gene>
    <name evidence="19" type="ORF">QYE76_052547</name>
</gene>
<name>A0AAD8WL53_LOLMU</name>
<dbReference type="CDD" id="cd02073">
    <property type="entry name" value="P-type_ATPase_APLT_Dnf-like"/>
    <property type="match status" value="1"/>
</dbReference>
<feature type="binding site" evidence="13">
    <location>
        <position position="839"/>
    </location>
    <ligand>
        <name>ATP</name>
        <dbReference type="ChEBI" id="CHEBI:30616"/>
    </ligand>
</feature>
<accession>A0AAD8WL53</accession>
<evidence type="ECO:0000256" key="15">
    <source>
        <dbReference type="RuleBase" id="RU362033"/>
    </source>
</evidence>
<feature type="binding site" evidence="14">
    <location>
        <position position="869"/>
    </location>
    <ligand>
        <name>Mg(2+)</name>
        <dbReference type="ChEBI" id="CHEBI:18420"/>
    </ligand>
</feature>
<evidence type="ECO:0000256" key="5">
    <source>
        <dbReference type="ARBA" id="ARBA00022741"/>
    </source>
</evidence>
<keyword evidence="3 15" id="KW-0812">Transmembrane</keyword>
<evidence type="ECO:0000256" key="14">
    <source>
        <dbReference type="PIRSR" id="PIRSR606539-3"/>
    </source>
</evidence>
<evidence type="ECO:0000256" key="11">
    <source>
        <dbReference type="ARBA" id="ARBA00034036"/>
    </source>
</evidence>
<keyword evidence="8 15" id="KW-1278">Translocase</keyword>
<evidence type="ECO:0000313" key="20">
    <source>
        <dbReference type="Proteomes" id="UP001231189"/>
    </source>
</evidence>
<feature type="binding site" evidence="13">
    <location>
        <position position="561"/>
    </location>
    <ligand>
        <name>ATP</name>
        <dbReference type="ChEBI" id="CHEBI:30616"/>
    </ligand>
</feature>
<dbReference type="SFLD" id="SFLDF00027">
    <property type="entry name" value="p-type_atpase"/>
    <property type="match status" value="1"/>
</dbReference>
<dbReference type="InterPro" id="IPR032630">
    <property type="entry name" value="P_typ_ATPase_c"/>
</dbReference>
<feature type="binding site" evidence="14">
    <location>
        <position position="458"/>
    </location>
    <ligand>
        <name>Mg(2+)</name>
        <dbReference type="ChEBI" id="CHEBI:18420"/>
    </ligand>
</feature>
<dbReference type="SUPFAM" id="SSF81665">
    <property type="entry name" value="Calcium ATPase, transmembrane domain M"/>
    <property type="match status" value="1"/>
</dbReference>
<sequence length="1159" mass="128451">MSSDRRLTDAASPHPPASQLPPPQPEPPVRADPLGFSVEVPDPFRPPLRDQPDPTASQPELLQQEDAAESRAVAVGEPSAEFAGNAIRTAKYSALTFLPRNLFEQFRRLSYLYFLAITVLNQLPQVAVFGRGASALPLAFVLLVTAVKDAYEDLRRHRSDRAENNRLAAVLAAPPAAAEFAPRKWKHLRVGDVVRVESSETLPADMVLLATSDATGVAHVQTVNLDGETNLKTRYARQETQLRFSRDGGVGGVLHCERPNRNIYGFQANLEIDGKRVSLGPSNIVLRGCELKNTAWAIGVVVYAGKDTKVMLNNSGPPSKRSRLETQLNRETVILSIMLIGMCTTASVLAGIWVLNHRGELEFTQFFREKDYTTGKNYNYYGIGMQIFITFLMAVIVYQVIIPISLYISMEMVRLGQAYFMGADLDLYDKSSSSKFHCRALNINEDLGQIKYVFSDKTGTLTENKMVFQCASVHGVDYSSAKDTSGYSVVVDDLLFTPKMAVRTDPQLLKMLRNGGSDEEAKLVLDFFLALAACNTIVPLVLDTKDPRQKLIDYQGESPDEQALAYAAASYGIVLVERTSGYVMIDVLGDRQRFDILGLHEFDSDRKRMSVIIGCPDKTVKLYVKGADSSMFGITNKELDNVLATKAHLHKYSSLGLRTLVVGMRELSQPEFLDWQSAYENASTSVLGRGNLLRSVATNIEGNIHILGATGIEDKLQDGVPEAIESLRQAGMKVWILTGDKQETAISIGYSCKLLTNDMTQIVINNSSKESCKKSLEEALATTKELRVASSVGTLNPESSGVILALIVDGNSLVYILETELQEELFKVATECSVVLCCRMAPLQKAGVVALIKNRTDDMTLAIGDGANDVSMIQMADVGVGISGQEGGQAVMASDFSMGQFRFLVPLLLVHGHWNYQRMGYMILYNFYKNATFVLVLFWYVLYTSFTLTTAINEWSSLLYTVLYTSLPTIVVGILDKDLSKSTLLAYPKLYGTGQRNEKYNVNLFVLNMLEALWQSLVVFYIPYFAYRQSTIDMSSLGDLWALASVIIVNMQLAMDIFRWNWIIHAFVWGTIAATAICLFVIDSIWFLPGYGAIFHVMGTGLFWLLLLIIIVAAMVPHFVIKAFTEHFNPSDSQIAREMEKFGALNQVNRAEIPMRTVS</sequence>
<evidence type="ECO:0000259" key="18">
    <source>
        <dbReference type="Pfam" id="PF16212"/>
    </source>
</evidence>
<feature type="binding site" evidence="13">
    <location>
        <position position="457"/>
    </location>
    <ligand>
        <name>ATP</name>
        <dbReference type="ChEBI" id="CHEBI:30616"/>
    </ligand>
</feature>
<evidence type="ECO:0000256" key="8">
    <source>
        <dbReference type="ARBA" id="ARBA00022967"/>
    </source>
</evidence>
<dbReference type="PRINTS" id="PR00119">
    <property type="entry name" value="CATATPASE"/>
</dbReference>
<dbReference type="SUPFAM" id="SSF81660">
    <property type="entry name" value="Metal cation-transporting ATPase, ATP-binding domain N"/>
    <property type="match status" value="1"/>
</dbReference>
<feature type="binding site" evidence="13">
    <location>
        <position position="602"/>
    </location>
    <ligand>
        <name>ATP</name>
        <dbReference type="ChEBI" id="CHEBI:30616"/>
    </ligand>
</feature>
<dbReference type="Gene3D" id="3.40.1110.10">
    <property type="entry name" value="Calcium-transporting ATPase, cytoplasmic domain N"/>
    <property type="match status" value="1"/>
</dbReference>
<evidence type="ECO:0000256" key="10">
    <source>
        <dbReference type="ARBA" id="ARBA00023136"/>
    </source>
</evidence>
<feature type="binding site" evidence="13">
    <location>
        <position position="845"/>
    </location>
    <ligand>
        <name>ATP</name>
        <dbReference type="ChEBI" id="CHEBI:30616"/>
    </ligand>
</feature>
<evidence type="ECO:0000256" key="6">
    <source>
        <dbReference type="ARBA" id="ARBA00022840"/>
    </source>
</evidence>
<keyword evidence="5 13" id="KW-0547">Nucleotide-binding</keyword>
<dbReference type="GO" id="GO:0016887">
    <property type="term" value="F:ATP hydrolysis activity"/>
    <property type="evidence" value="ECO:0007669"/>
    <property type="project" value="InterPro"/>
</dbReference>
<feature type="binding site" evidence="13">
    <location>
        <position position="458"/>
    </location>
    <ligand>
        <name>ATP</name>
        <dbReference type="ChEBI" id="CHEBI:30616"/>
    </ligand>
</feature>
<comment type="catalytic activity">
    <reaction evidence="11 15">
        <text>ATP + H2O + phospholipidSide 1 = ADP + phosphate + phospholipidSide 2.</text>
        <dbReference type="EC" id="7.6.2.1"/>
    </reaction>
</comment>
<dbReference type="FunFam" id="3.40.1110.10:FF:000025">
    <property type="entry name" value="Phospholipid-transporting ATPase"/>
    <property type="match status" value="1"/>
</dbReference>
<evidence type="ECO:0000256" key="12">
    <source>
        <dbReference type="PIRSR" id="PIRSR606539-1"/>
    </source>
</evidence>
<dbReference type="InterPro" id="IPR001757">
    <property type="entry name" value="P_typ_ATPase"/>
</dbReference>
<evidence type="ECO:0000256" key="7">
    <source>
        <dbReference type="ARBA" id="ARBA00022842"/>
    </source>
</evidence>
<dbReference type="PROSITE" id="PS00154">
    <property type="entry name" value="ATPASE_E1_E2"/>
    <property type="match status" value="1"/>
</dbReference>
<dbReference type="GO" id="GO:0005886">
    <property type="term" value="C:plasma membrane"/>
    <property type="evidence" value="ECO:0007669"/>
    <property type="project" value="TreeGrafter"/>
</dbReference>
<organism evidence="19 20">
    <name type="scientific">Lolium multiflorum</name>
    <name type="common">Italian ryegrass</name>
    <name type="synonym">Lolium perenne subsp. multiflorum</name>
    <dbReference type="NCBI Taxonomy" id="4521"/>
    <lineage>
        <taxon>Eukaryota</taxon>
        <taxon>Viridiplantae</taxon>
        <taxon>Streptophyta</taxon>
        <taxon>Embryophyta</taxon>
        <taxon>Tracheophyta</taxon>
        <taxon>Spermatophyta</taxon>
        <taxon>Magnoliopsida</taxon>
        <taxon>Liliopsida</taxon>
        <taxon>Poales</taxon>
        <taxon>Poaceae</taxon>
        <taxon>BOP clade</taxon>
        <taxon>Pooideae</taxon>
        <taxon>Poodae</taxon>
        <taxon>Poeae</taxon>
        <taxon>Poeae Chloroplast Group 2 (Poeae type)</taxon>
        <taxon>Loliodinae</taxon>
        <taxon>Loliinae</taxon>
        <taxon>Lolium</taxon>
    </lineage>
</organism>
<dbReference type="InterPro" id="IPR023298">
    <property type="entry name" value="ATPase_P-typ_TM_dom_sf"/>
</dbReference>
<feature type="binding site" evidence="13">
    <location>
        <position position="869"/>
    </location>
    <ligand>
        <name>ATP</name>
        <dbReference type="ChEBI" id="CHEBI:30616"/>
    </ligand>
</feature>
<feature type="active site" description="4-aspartylphosphate intermediate" evidence="12">
    <location>
        <position position="456"/>
    </location>
</feature>
<feature type="binding site" evidence="13">
    <location>
        <position position="739"/>
    </location>
    <ligand>
        <name>ATP</name>
        <dbReference type="ChEBI" id="CHEBI:30616"/>
    </ligand>
</feature>
<keyword evidence="7 14" id="KW-0460">Magnesium</keyword>
<evidence type="ECO:0000256" key="13">
    <source>
        <dbReference type="PIRSR" id="PIRSR606539-2"/>
    </source>
</evidence>
<evidence type="ECO:0000256" key="9">
    <source>
        <dbReference type="ARBA" id="ARBA00022989"/>
    </source>
</evidence>
<evidence type="ECO:0000313" key="19">
    <source>
        <dbReference type="EMBL" id="KAK1664388.1"/>
    </source>
</evidence>
<evidence type="ECO:0000256" key="16">
    <source>
        <dbReference type="SAM" id="MobiDB-lite"/>
    </source>
</evidence>
<dbReference type="EC" id="7.6.2.1" evidence="15"/>
<dbReference type="Pfam" id="PF13246">
    <property type="entry name" value="Cation_ATPase"/>
    <property type="match status" value="1"/>
</dbReference>
<feature type="transmembrane region" description="Helical" evidence="15">
    <location>
        <begin position="383"/>
        <end position="408"/>
    </location>
</feature>
<dbReference type="PANTHER" id="PTHR24092:SF91">
    <property type="entry name" value="PHOSPHOLIPID-TRANSPORTING ATPASE 1"/>
    <property type="match status" value="1"/>
</dbReference>
<dbReference type="Pfam" id="PF16209">
    <property type="entry name" value="PhoLip_ATPase_N"/>
    <property type="match status" value="1"/>
</dbReference>
<dbReference type="InterPro" id="IPR036412">
    <property type="entry name" value="HAD-like_sf"/>
</dbReference>
<feature type="compositionally biased region" description="Pro residues" evidence="16">
    <location>
        <begin position="13"/>
        <end position="30"/>
    </location>
</feature>
<dbReference type="InterPro" id="IPR023214">
    <property type="entry name" value="HAD_sf"/>
</dbReference>
<dbReference type="Pfam" id="PF16212">
    <property type="entry name" value="PhoLip_ATPase_C"/>
    <property type="match status" value="1"/>
</dbReference>
<dbReference type="SFLD" id="SFLDG00002">
    <property type="entry name" value="C1.7:_P-type_atpase_like"/>
    <property type="match status" value="1"/>
</dbReference>
<feature type="region of interest" description="Disordered" evidence="16">
    <location>
        <begin position="1"/>
        <end position="74"/>
    </location>
</feature>
<feature type="binding site" evidence="13">
    <location>
        <position position="738"/>
    </location>
    <ligand>
        <name>ATP</name>
        <dbReference type="ChEBI" id="CHEBI:30616"/>
    </ligand>
</feature>
<dbReference type="NCBIfam" id="TIGR01652">
    <property type="entry name" value="ATPase-Plipid"/>
    <property type="match status" value="1"/>
</dbReference>
<dbReference type="AlphaFoldDB" id="A0AAD8WL53"/>
<dbReference type="InterPro" id="IPR008250">
    <property type="entry name" value="ATPase_P-typ_transduc_dom_A_sf"/>
</dbReference>
<keyword evidence="4 14" id="KW-0479">Metal-binding</keyword>
<dbReference type="FunFam" id="2.70.150.10:FF:000054">
    <property type="entry name" value="Phospholipid-transporting ATPase"/>
    <property type="match status" value="1"/>
</dbReference>
<feature type="transmembrane region" description="Helical" evidence="15">
    <location>
        <begin position="1062"/>
        <end position="1082"/>
    </location>
</feature>
<feature type="binding site" evidence="13">
    <location>
        <position position="658"/>
    </location>
    <ligand>
        <name>ATP</name>
        <dbReference type="ChEBI" id="CHEBI:30616"/>
    </ligand>
</feature>